<dbReference type="InterPro" id="IPR036280">
    <property type="entry name" value="Multihaem_cyt_sf"/>
</dbReference>
<dbReference type="OrthoDB" id="9155175at2"/>
<dbReference type="Gene3D" id="1.10.1130.10">
    <property type="entry name" value="Flavocytochrome C3, Chain A"/>
    <property type="match status" value="1"/>
</dbReference>
<sequence length="116" mass="12215">MLNTKQLLSALLAAGVLALSGSAGAADFLADRHGARGVECKTCHQTATPAPGAVVSSKACDGCHGGLDKVAERTKDMVPNPHYNHLINTDCQECHKGHQQSQNLCGSCHNLEWKVP</sequence>
<keyword evidence="3" id="KW-0813">Transport</keyword>
<dbReference type="GO" id="GO:0030313">
    <property type="term" value="C:cell envelope"/>
    <property type="evidence" value="ECO:0007669"/>
    <property type="project" value="UniProtKB-SubCell"/>
</dbReference>
<keyword evidence="7" id="KW-0408">Iron</keyword>
<evidence type="ECO:0000259" key="9">
    <source>
        <dbReference type="Pfam" id="PF14537"/>
    </source>
</evidence>
<dbReference type="AlphaFoldDB" id="H3KI42"/>
<keyword evidence="8" id="KW-0732">Signal</keyword>
<dbReference type="RefSeq" id="WP_008543863.1">
    <property type="nucleotide sequence ID" value="NZ_JH605019.1"/>
</dbReference>
<keyword evidence="11" id="KW-1185">Reference proteome</keyword>
<proteinExistence type="predicted"/>
<dbReference type="EMBL" id="AFBQ01000373">
    <property type="protein sequence ID" value="EHY30208.1"/>
    <property type="molecule type" value="Genomic_DNA"/>
</dbReference>
<evidence type="ECO:0000313" key="11">
    <source>
        <dbReference type="Proteomes" id="UP000004956"/>
    </source>
</evidence>
<feature type="signal peptide" evidence="8">
    <location>
        <begin position="1"/>
        <end position="25"/>
    </location>
</feature>
<evidence type="ECO:0000256" key="5">
    <source>
        <dbReference type="ARBA" id="ARBA00022723"/>
    </source>
</evidence>
<dbReference type="HOGENOM" id="CLU_136713_2_0_4"/>
<feature type="chain" id="PRO_5003587480" description="Tetrahaem cytochrome domain-containing protein" evidence="8">
    <location>
        <begin position="26"/>
        <end position="116"/>
    </location>
</feature>
<evidence type="ECO:0000256" key="4">
    <source>
        <dbReference type="ARBA" id="ARBA00022617"/>
    </source>
</evidence>
<keyword evidence="4" id="KW-0349">Heme</keyword>
<evidence type="ECO:0000313" key="10">
    <source>
        <dbReference type="EMBL" id="EHY30208.1"/>
    </source>
</evidence>
<protein>
    <recommendedName>
        <fullName evidence="9">Tetrahaem cytochrome domain-containing protein</fullName>
    </recommendedName>
</protein>
<evidence type="ECO:0000256" key="3">
    <source>
        <dbReference type="ARBA" id="ARBA00022448"/>
    </source>
</evidence>
<gene>
    <name evidence="10" type="ORF">HMPREF9440_02444</name>
</gene>
<evidence type="ECO:0000256" key="7">
    <source>
        <dbReference type="ARBA" id="ARBA00023004"/>
    </source>
</evidence>
<comment type="subcellular location">
    <subcellularLocation>
        <location evidence="2">Cell envelope</location>
    </subcellularLocation>
</comment>
<dbReference type="SUPFAM" id="SSF48695">
    <property type="entry name" value="Multiheme cytochromes"/>
    <property type="match status" value="1"/>
</dbReference>
<reference evidence="10 11" key="1">
    <citation type="submission" date="2011-11" db="EMBL/GenBank/DDBJ databases">
        <authorList>
            <person name="Weinstock G."/>
            <person name="Sodergren E."/>
            <person name="Clifton S."/>
            <person name="Fulton L."/>
            <person name="Fulton B."/>
            <person name="Courtney L."/>
            <person name="Fronick C."/>
            <person name="Harrison M."/>
            <person name="Strong C."/>
            <person name="Farmer C."/>
            <person name="Delahaunty K."/>
            <person name="Markovic C."/>
            <person name="Hall O."/>
            <person name="Minx P."/>
            <person name="Tomlinson C."/>
            <person name="Mitreva M."/>
            <person name="Hou S."/>
            <person name="Chen J."/>
            <person name="Wollam A."/>
            <person name="Pepin K.H."/>
            <person name="Johnson M."/>
            <person name="Bhonagiri V."/>
            <person name="Zhang X."/>
            <person name="Suruliraj S."/>
            <person name="Warren W."/>
            <person name="Chinwalla A."/>
            <person name="Mardis E.R."/>
            <person name="Wilson R.K."/>
        </authorList>
    </citation>
    <scope>NUCLEOTIDE SEQUENCE [LARGE SCALE GENOMIC DNA]</scope>
    <source>
        <strain evidence="10 11">YIT 11816</strain>
    </source>
</reference>
<dbReference type="InterPro" id="IPR012286">
    <property type="entry name" value="Tetrahaem_cytochrome"/>
</dbReference>
<name>H3KI42_9BURK</name>
<evidence type="ECO:0000256" key="2">
    <source>
        <dbReference type="ARBA" id="ARBA00004196"/>
    </source>
</evidence>
<evidence type="ECO:0000256" key="1">
    <source>
        <dbReference type="ARBA" id="ARBA00001926"/>
    </source>
</evidence>
<dbReference type="STRING" id="762967.HMPREF9440_02444"/>
<organism evidence="10 11">
    <name type="scientific">Sutterella parvirubra YIT 11816</name>
    <dbReference type="NCBI Taxonomy" id="762967"/>
    <lineage>
        <taxon>Bacteria</taxon>
        <taxon>Pseudomonadati</taxon>
        <taxon>Pseudomonadota</taxon>
        <taxon>Betaproteobacteria</taxon>
        <taxon>Burkholderiales</taxon>
        <taxon>Sutterellaceae</taxon>
        <taxon>Sutterella</taxon>
    </lineage>
</organism>
<dbReference type="PATRIC" id="fig|762967.3.peg.1928"/>
<keyword evidence="5" id="KW-0479">Metal-binding</keyword>
<evidence type="ECO:0000256" key="8">
    <source>
        <dbReference type="SAM" id="SignalP"/>
    </source>
</evidence>
<dbReference type="Proteomes" id="UP000004956">
    <property type="component" value="Unassembled WGS sequence"/>
</dbReference>
<keyword evidence="6" id="KW-0249">Electron transport</keyword>
<dbReference type="Pfam" id="PF14537">
    <property type="entry name" value="Cytochrom_c3_2"/>
    <property type="match status" value="1"/>
</dbReference>
<comment type="cofactor">
    <cofactor evidence="1">
        <name>heme c</name>
        <dbReference type="ChEBI" id="CHEBI:61717"/>
    </cofactor>
</comment>
<evidence type="ECO:0000256" key="6">
    <source>
        <dbReference type="ARBA" id="ARBA00022982"/>
    </source>
</evidence>
<feature type="domain" description="Tetrahaem cytochrome" evidence="9">
    <location>
        <begin position="33"/>
        <end position="110"/>
    </location>
</feature>
<accession>H3KI42</accession>
<dbReference type="GO" id="GO:0046872">
    <property type="term" value="F:metal ion binding"/>
    <property type="evidence" value="ECO:0007669"/>
    <property type="project" value="UniProtKB-KW"/>
</dbReference>
<comment type="caution">
    <text evidence="10">The sequence shown here is derived from an EMBL/GenBank/DDBJ whole genome shotgun (WGS) entry which is preliminary data.</text>
</comment>